<evidence type="ECO:0000313" key="4">
    <source>
        <dbReference type="Proteomes" id="UP000580709"/>
    </source>
</evidence>
<organism evidence="2 3">
    <name type="scientific">Corynebacterium sanguinis</name>
    <dbReference type="NCBI Taxonomy" id="2594913"/>
    <lineage>
        <taxon>Bacteria</taxon>
        <taxon>Bacillati</taxon>
        <taxon>Actinomycetota</taxon>
        <taxon>Actinomycetes</taxon>
        <taxon>Mycobacteriales</taxon>
        <taxon>Corynebacteriaceae</taxon>
        <taxon>Corynebacterium</taxon>
    </lineage>
</organism>
<name>A0A6C1TWB1_9CORY</name>
<dbReference type="Proteomes" id="UP000336646">
    <property type="component" value="Unassembled WGS sequence"/>
</dbReference>
<dbReference type="EMBL" id="JACEOR010000546">
    <property type="protein sequence ID" value="MBA4506080.1"/>
    <property type="molecule type" value="Genomic_DNA"/>
</dbReference>
<evidence type="ECO:0000313" key="3">
    <source>
        <dbReference type="Proteomes" id="UP000336646"/>
    </source>
</evidence>
<keyword evidence="4" id="KW-1185">Reference proteome</keyword>
<dbReference type="SUPFAM" id="SSF53756">
    <property type="entry name" value="UDP-Glycosyltransferase/glycogen phosphorylase"/>
    <property type="match status" value="1"/>
</dbReference>
<accession>A0A6C1TWB1</accession>
<dbReference type="RefSeq" id="WP_144317930.1">
    <property type="nucleotide sequence ID" value="NZ_CP038157.1"/>
</dbReference>
<reference evidence="2 3" key="1">
    <citation type="submission" date="2018-12" db="EMBL/GenBank/DDBJ databases">
        <title>Corynebacterium sanguinis sp. nov., a clinically-associated and environmental corynebacterium.</title>
        <authorList>
            <person name="Gonzales-Siles L."/>
            <person name="Jaen-Luchoro D."/>
            <person name="Cardew S."/>
            <person name="Inganas E."/>
            <person name="Ohlen M."/>
            <person name="Jensie-Markopolous S."/>
            <person name="Pinyeiro-Iglesias B."/>
            <person name="Molin K."/>
            <person name="Skovbjerg S."/>
            <person name="Svensson-Stadler L."/>
            <person name="Funke G."/>
            <person name="Moore E.R.B."/>
        </authorList>
    </citation>
    <scope>NUCLEOTIDE SEQUENCE [LARGE SCALE GENOMIC DNA]</scope>
    <source>
        <strain evidence="2 3">58734</strain>
    </source>
</reference>
<dbReference type="EMBL" id="RXIR01000015">
    <property type="protein sequence ID" value="TVS28120.1"/>
    <property type="molecule type" value="Genomic_DNA"/>
</dbReference>
<comment type="caution">
    <text evidence="2">The sequence shown here is derived from an EMBL/GenBank/DDBJ whole genome shotgun (WGS) entry which is preliminary data.</text>
</comment>
<keyword evidence="2" id="KW-0808">Transferase</keyword>
<dbReference type="GeneID" id="74901987"/>
<dbReference type="Gene3D" id="3.40.50.2000">
    <property type="entry name" value="Glycogen Phosphorylase B"/>
    <property type="match status" value="1"/>
</dbReference>
<sequence length="335" mass="37017">MSKHVRTVRVLSIPAQHPYTQAIRPAGVEYLPDPDIDGNWWPHPALEAEFWRTPPAADLVHIHFGFEHRSPEQIEQLVETLPIPLVVTAHDIDNPHLADQTEHHQRLRTLVGAASAVITLTECAARTLDDAFRARNVTVAPHPAIVAEPPTVRREPVVGVFLKSLRSNVVRDPQFYLDLSRDVALRVFVHDEPATAQLRAELAGKVDLVVHGPFDDAALHREVAALTACVLPYTRGTHSGWLEMCRDVGTGVVVPDTGCYADQVDRTEAVEVYRSADGASAAQAATRLLARGTVPYLGDRVDQLRRVRATHAEIYRSVLDSVNTTKSAGEEVQRR</sequence>
<dbReference type="GO" id="GO:0016740">
    <property type="term" value="F:transferase activity"/>
    <property type="evidence" value="ECO:0007669"/>
    <property type="project" value="UniProtKB-KW"/>
</dbReference>
<protein>
    <submittedName>
        <fullName evidence="2">Glycosyltransferase family 1 protein</fullName>
    </submittedName>
</protein>
<reference evidence="1 4" key="2">
    <citation type="submission" date="2020-07" db="EMBL/GenBank/DDBJ databases">
        <authorList>
            <person name="Khare M."/>
        </authorList>
    </citation>
    <scope>NUCLEOTIDE SEQUENCE [LARGE SCALE GENOMIC DNA]</scope>
    <source>
        <strain evidence="1 4">P8776</strain>
    </source>
</reference>
<dbReference type="OrthoDB" id="3287135at2"/>
<dbReference type="Proteomes" id="UP000580709">
    <property type="component" value="Unassembled WGS sequence"/>
</dbReference>
<gene>
    <name evidence="2" type="ORF">EKI59_07865</name>
    <name evidence="1" type="ORF">H0H28_12305</name>
</gene>
<proteinExistence type="predicted"/>
<evidence type="ECO:0000313" key="1">
    <source>
        <dbReference type="EMBL" id="MBA4506080.1"/>
    </source>
</evidence>
<dbReference type="AlphaFoldDB" id="A0A6C1TWB1"/>
<evidence type="ECO:0000313" key="2">
    <source>
        <dbReference type="EMBL" id="TVS28120.1"/>
    </source>
</evidence>